<dbReference type="InterPro" id="IPR013693">
    <property type="entry name" value="SpoIID/LytB_N"/>
</dbReference>
<keyword evidence="3" id="KW-1185">Reference proteome</keyword>
<evidence type="ECO:0000259" key="1">
    <source>
        <dbReference type="Pfam" id="PF08486"/>
    </source>
</evidence>
<organism evidence="2 3">
    <name type="scientific">Luteibaculum oceani</name>
    <dbReference type="NCBI Taxonomy" id="1294296"/>
    <lineage>
        <taxon>Bacteria</taxon>
        <taxon>Pseudomonadati</taxon>
        <taxon>Bacteroidota</taxon>
        <taxon>Flavobacteriia</taxon>
        <taxon>Flavobacteriales</taxon>
        <taxon>Luteibaculaceae</taxon>
        <taxon>Luteibaculum</taxon>
    </lineage>
</organism>
<sequence>MPRMKFYICLISVFLTHLLWADDTLLISIYNRSSLQQVLINPDGAVYTVEGKDLNVSIAPGDWLRITKKEGAFHVQGAKQDFGLHRTLRIRASVSSSLLKVLPENPKKLEQWYGGNIRVEYTLKGLKLLNEVALEEYVAGVVQAESGVDQNKEYYKVQGIICRTFALSNINKHITEGFNLCDQTHCQVYHGKARAKSYIHEALGETQGKVLVDSNLRFIEAVFHSNCGGQTLNSEDYWRGSINYLRSKLDSLCENMPHWSWTFALESDQWLGYLKQKFNFPIHDTIHAYNAKNWHPQYRGKWFLNPGFRIPVRTIREDWRLRSTNFSVVEKDGIVTIIGTGFGHGVGLCQEGAMARSDKESFSDILHFYYENVYIVDKNRVAFYKKYK</sequence>
<dbReference type="OrthoDB" id="9794671at2"/>
<dbReference type="Pfam" id="PF08486">
    <property type="entry name" value="SpoIID"/>
    <property type="match status" value="1"/>
</dbReference>
<dbReference type="GO" id="GO:0030435">
    <property type="term" value="P:sporulation resulting in formation of a cellular spore"/>
    <property type="evidence" value="ECO:0007669"/>
    <property type="project" value="InterPro"/>
</dbReference>
<protein>
    <submittedName>
        <fullName evidence="2">SpoIID/LytB domain-containing protein</fullName>
    </submittedName>
</protein>
<evidence type="ECO:0000313" key="3">
    <source>
        <dbReference type="Proteomes" id="UP000321168"/>
    </source>
</evidence>
<evidence type="ECO:0000313" key="2">
    <source>
        <dbReference type="EMBL" id="TXC81338.1"/>
    </source>
</evidence>
<gene>
    <name evidence="2" type="ORF">FRX97_04865</name>
</gene>
<proteinExistence type="predicted"/>
<dbReference type="InterPro" id="IPR013486">
    <property type="entry name" value="SpoIID/LytB"/>
</dbReference>
<comment type="caution">
    <text evidence="2">The sequence shown here is derived from an EMBL/GenBank/DDBJ whole genome shotgun (WGS) entry which is preliminary data.</text>
</comment>
<dbReference type="EMBL" id="VORB01000004">
    <property type="protein sequence ID" value="TXC81338.1"/>
    <property type="molecule type" value="Genomic_DNA"/>
</dbReference>
<dbReference type="Proteomes" id="UP000321168">
    <property type="component" value="Unassembled WGS sequence"/>
</dbReference>
<name>A0A5C6VE59_9FLAO</name>
<dbReference type="NCBIfam" id="TIGR02669">
    <property type="entry name" value="SpoIID_LytB"/>
    <property type="match status" value="1"/>
</dbReference>
<reference evidence="2 3" key="1">
    <citation type="submission" date="2019-08" db="EMBL/GenBank/DDBJ databases">
        <title>Genome of Luteibaculum oceani JCM 18817.</title>
        <authorList>
            <person name="Bowman J.P."/>
        </authorList>
    </citation>
    <scope>NUCLEOTIDE SEQUENCE [LARGE SCALE GENOMIC DNA]</scope>
    <source>
        <strain evidence="2 3">JCM 18817</strain>
    </source>
</reference>
<dbReference type="AlphaFoldDB" id="A0A5C6VE59"/>
<feature type="domain" description="Sporulation stage II protein D amidase enhancer LytB N-terminal" evidence="1">
    <location>
        <begin position="124"/>
        <end position="212"/>
    </location>
</feature>
<accession>A0A5C6VE59</accession>